<dbReference type="EC" id="3.1.1.61" evidence="2"/>
<dbReference type="PANTHER" id="PTHR42872">
    <property type="entry name" value="PROTEIN-GLUTAMATE METHYLESTERASE/PROTEIN-GLUTAMINE GLUTAMINASE"/>
    <property type="match status" value="1"/>
</dbReference>
<feature type="region of interest" description="Disordered" evidence="5">
    <location>
        <begin position="192"/>
        <end position="215"/>
    </location>
</feature>
<dbReference type="Gene3D" id="3.40.50.180">
    <property type="entry name" value="Methylesterase CheB, C-terminal domain"/>
    <property type="match status" value="1"/>
</dbReference>
<comment type="caution">
    <text evidence="7">The sequence shown here is derived from an EMBL/GenBank/DDBJ whole genome shotgun (WGS) entry which is preliminary data.</text>
</comment>
<evidence type="ECO:0000259" key="6">
    <source>
        <dbReference type="PROSITE" id="PS50122"/>
    </source>
</evidence>
<dbReference type="CDD" id="cd16433">
    <property type="entry name" value="CheB"/>
    <property type="match status" value="1"/>
</dbReference>
<dbReference type="OrthoDB" id="9791760at2"/>
<dbReference type="SUPFAM" id="SSF52738">
    <property type="entry name" value="Methylesterase CheB, C-terminal domain"/>
    <property type="match status" value="1"/>
</dbReference>
<keyword evidence="4" id="KW-0145">Chemotaxis</keyword>
<evidence type="ECO:0000256" key="4">
    <source>
        <dbReference type="PROSITE-ProRule" id="PRU00050"/>
    </source>
</evidence>
<evidence type="ECO:0000313" key="7">
    <source>
        <dbReference type="EMBL" id="TWG21175.1"/>
    </source>
</evidence>
<feature type="region of interest" description="Disordered" evidence="5">
    <location>
        <begin position="323"/>
        <end position="342"/>
    </location>
</feature>
<sequence>MSQHRDVIAIGASAGGVEALRALVAGLPSDFPGTVLVVLHIPRDAPSVLPAILTRTGPLVAETAVHGAELGHGRIHVAPHDHHLLVLGNRIRLTRGPTENGHRPAIDPLFRSVARAFGPRAVGVVLSGTRDDGAAGLAGLVARGGTAVVQDPAEALFAAMPAAALAYVPTRHVAPAAGLGGLIARITAMDLPRTEAGPPDGDADTALGEPGPPSAEDLTTPAAGYGCRSCGGALVPFGGGPAPRYRCPAGHAWAPEGLLDEPDEALESALWMALRALEDKAALSRRLATAQRSPESATGSRFRDLAVEAARAGDTIRGLIAQLGPASTPAGEATNTPVTGHP</sequence>
<evidence type="ECO:0000256" key="2">
    <source>
        <dbReference type="ARBA" id="ARBA00039140"/>
    </source>
</evidence>
<feature type="domain" description="CheB-type methylesterase" evidence="6">
    <location>
        <begin position="1"/>
        <end position="183"/>
    </location>
</feature>
<dbReference type="InterPro" id="IPR000673">
    <property type="entry name" value="Sig_transdc_resp-reg_Me-estase"/>
</dbReference>
<reference evidence="7 8" key="1">
    <citation type="submission" date="2019-06" db="EMBL/GenBank/DDBJ databases">
        <title>Sequencing the genomes of 1000 actinobacteria strains.</title>
        <authorList>
            <person name="Klenk H.-P."/>
        </authorList>
    </citation>
    <scope>NUCLEOTIDE SEQUENCE [LARGE SCALE GENOMIC DNA]</scope>
    <source>
        <strain evidence="7 8">DSM 43866</strain>
    </source>
</reference>
<evidence type="ECO:0000256" key="3">
    <source>
        <dbReference type="ARBA" id="ARBA00048267"/>
    </source>
</evidence>
<keyword evidence="8" id="KW-1185">Reference proteome</keyword>
<gene>
    <name evidence="7" type="ORF">FHX34_103705</name>
</gene>
<feature type="active site" evidence="4">
    <location>
        <position position="13"/>
    </location>
</feature>
<feature type="compositionally biased region" description="Polar residues" evidence="5">
    <location>
        <begin position="333"/>
        <end position="342"/>
    </location>
</feature>
<dbReference type="InterPro" id="IPR011247">
    <property type="entry name" value="Chemotax_prot-Glu_Me-esterase"/>
</dbReference>
<dbReference type="GO" id="GO:0006935">
    <property type="term" value="P:chemotaxis"/>
    <property type="evidence" value="ECO:0007669"/>
    <property type="project" value="UniProtKB-UniRule"/>
</dbReference>
<dbReference type="RefSeq" id="WP_122979835.1">
    <property type="nucleotide sequence ID" value="NZ_BOMX01000116.1"/>
</dbReference>
<keyword evidence="1 4" id="KW-0378">Hydrolase</keyword>
<feature type="active site" evidence="4">
    <location>
        <position position="132"/>
    </location>
</feature>
<dbReference type="PANTHER" id="PTHR42872:SF6">
    <property type="entry name" value="PROTEIN-GLUTAMATE METHYLESTERASE_PROTEIN-GLUTAMINE GLUTAMINASE"/>
    <property type="match status" value="1"/>
</dbReference>
<protein>
    <recommendedName>
        <fullName evidence="2">protein-glutamate methylesterase</fullName>
        <ecNumber evidence="2">3.1.1.61</ecNumber>
    </recommendedName>
</protein>
<organism evidence="7 8">
    <name type="scientific">Actinoplanes teichomyceticus</name>
    <dbReference type="NCBI Taxonomy" id="1867"/>
    <lineage>
        <taxon>Bacteria</taxon>
        <taxon>Bacillati</taxon>
        <taxon>Actinomycetota</taxon>
        <taxon>Actinomycetes</taxon>
        <taxon>Micromonosporales</taxon>
        <taxon>Micromonosporaceae</taxon>
        <taxon>Actinoplanes</taxon>
    </lineage>
</organism>
<dbReference type="Proteomes" id="UP000320239">
    <property type="component" value="Unassembled WGS sequence"/>
</dbReference>
<evidence type="ECO:0000256" key="5">
    <source>
        <dbReference type="SAM" id="MobiDB-lite"/>
    </source>
</evidence>
<dbReference type="GO" id="GO:0005737">
    <property type="term" value="C:cytoplasm"/>
    <property type="evidence" value="ECO:0007669"/>
    <property type="project" value="InterPro"/>
</dbReference>
<name>A0A561WBF9_ACTTI</name>
<evidence type="ECO:0000313" key="8">
    <source>
        <dbReference type="Proteomes" id="UP000320239"/>
    </source>
</evidence>
<dbReference type="PROSITE" id="PS50122">
    <property type="entry name" value="CHEB"/>
    <property type="match status" value="1"/>
</dbReference>
<comment type="catalytic activity">
    <reaction evidence="3">
        <text>[protein]-L-glutamate 5-O-methyl ester + H2O = L-glutamyl-[protein] + methanol + H(+)</text>
        <dbReference type="Rhea" id="RHEA:23236"/>
        <dbReference type="Rhea" id="RHEA-COMP:10208"/>
        <dbReference type="Rhea" id="RHEA-COMP:10311"/>
        <dbReference type="ChEBI" id="CHEBI:15377"/>
        <dbReference type="ChEBI" id="CHEBI:15378"/>
        <dbReference type="ChEBI" id="CHEBI:17790"/>
        <dbReference type="ChEBI" id="CHEBI:29973"/>
        <dbReference type="ChEBI" id="CHEBI:82795"/>
        <dbReference type="EC" id="3.1.1.61"/>
    </reaction>
</comment>
<dbReference type="GO" id="GO:0000156">
    <property type="term" value="F:phosphorelay response regulator activity"/>
    <property type="evidence" value="ECO:0007669"/>
    <property type="project" value="InterPro"/>
</dbReference>
<dbReference type="PIRSF" id="PIRSF036461">
    <property type="entry name" value="Chmtx_methlestr"/>
    <property type="match status" value="1"/>
</dbReference>
<dbReference type="AlphaFoldDB" id="A0A561WBF9"/>
<accession>A0A561WBF9</accession>
<proteinExistence type="predicted"/>
<feature type="active site" evidence="4">
    <location>
        <position position="40"/>
    </location>
</feature>
<dbReference type="InterPro" id="IPR035909">
    <property type="entry name" value="CheB_C"/>
</dbReference>
<dbReference type="Pfam" id="PF01339">
    <property type="entry name" value="CheB_methylest"/>
    <property type="match status" value="1"/>
</dbReference>
<dbReference type="GO" id="GO:0008984">
    <property type="term" value="F:protein-glutamate methylesterase activity"/>
    <property type="evidence" value="ECO:0007669"/>
    <property type="project" value="UniProtKB-EC"/>
</dbReference>
<dbReference type="EMBL" id="VIWY01000003">
    <property type="protein sequence ID" value="TWG21175.1"/>
    <property type="molecule type" value="Genomic_DNA"/>
</dbReference>
<evidence type="ECO:0000256" key="1">
    <source>
        <dbReference type="ARBA" id="ARBA00022801"/>
    </source>
</evidence>